<reference evidence="2" key="1">
    <citation type="submission" date="2018-05" db="EMBL/GenBank/DDBJ databases">
        <authorList>
            <person name="Lanie J.A."/>
            <person name="Ng W.-L."/>
            <person name="Kazmierczak K.M."/>
            <person name="Andrzejewski T.M."/>
            <person name="Davidsen T.M."/>
            <person name="Wayne K.J."/>
            <person name="Tettelin H."/>
            <person name="Glass J.I."/>
            <person name="Rusch D."/>
            <person name="Podicherti R."/>
            <person name="Tsui H.-C.T."/>
            <person name="Winkler M.E."/>
        </authorList>
    </citation>
    <scope>NUCLEOTIDE SEQUENCE</scope>
</reference>
<sequence length="187" mass="22506">CGFAVFTNVYDTWFPEFQDWKQLMEEFFHLPEKTKKKYKYSGVEENIGYNWIEKERLTPTMPGDLKESYNWVSPDRMQEQYWPVEIPDFKPMAQKIERVSRMLSYEFLYKFENIFKLKRGSLVENHIDGSSTMRILHYPAWDGEVKNGQIRGVKHTDYGSITLLWRFDHTGGLEIENRETGEWIMHR</sequence>
<dbReference type="Pfam" id="PF14226">
    <property type="entry name" value="DIOX_N"/>
    <property type="match status" value="1"/>
</dbReference>
<accession>A0A382BAV9</accession>
<evidence type="ECO:0000259" key="1">
    <source>
        <dbReference type="Pfam" id="PF14226"/>
    </source>
</evidence>
<organism evidence="2">
    <name type="scientific">marine metagenome</name>
    <dbReference type="NCBI Taxonomy" id="408172"/>
    <lineage>
        <taxon>unclassified sequences</taxon>
        <taxon>metagenomes</taxon>
        <taxon>ecological metagenomes</taxon>
    </lineage>
</organism>
<dbReference type="AlphaFoldDB" id="A0A382BAV9"/>
<name>A0A382BAV9_9ZZZZ</name>
<dbReference type="InterPro" id="IPR027443">
    <property type="entry name" value="IPNS-like_sf"/>
</dbReference>
<dbReference type="EMBL" id="UINC01028996">
    <property type="protein sequence ID" value="SVB10980.1"/>
    <property type="molecule type" value="Genomic_DNA"/>
</dbReference>
<protein>
    <recommendedName>
        <fullName evidence="1">Non-haem dioxygenase N-terminal domain-containing protein</fullName>
    </recommendedName>
</protein>
<gene>
    <name evidence="2" type="ORF">METZ01_LOCUS163834</name>
</gene>
<proteinExistence type="predicted"/>
<dbReference type="SUPFAM" id="SSF51197">
    <property type="entry name" value="Clavaminate synthase-like"/>
    <property type="match status" value="1"/>
</dbReference>
<dbReference type="InterPro" id="IPR026992">
    <property type="entry name" value="DIOX_N"/>
</dbReference>
<dbReference type="Gene3D" id="2.60.120.330">
    <property type="entry name" value="B-lactam Antibiotic, Isopenicillin N Synthase, Chain"/>
    <property type="match status" value="1"/>
</dbReference>
<evidence type="ECO:0000313" key="2">
    <source>
        <dbReference type="EMBL" id="SVB10980.1"/>
    </source>
</evidence>
<feature type="domain" description="Non-haem dioxygenase N-terminal" evidence="1">
    <location>
        <begin position="18"/>
        <end position="85"/>
    </location>
</feature>
<feature type="non-terminal residue" evidence="2">
    <location>
        <position position="1"/>
    </location>
</feature>